<sequence>MGNVLGDVYVVVENNSIGQRSLILKIPSESHYPSSNRGIQAGLPLTPRLETGTPTIHRIFIERISMDILRENHLDSFKEFK</sequence>
<dbReference type="EMBL" id="JAYRBN010000037">
    <property type="protein sequence ID" value="KAL2746721.1"/>
    <property type="molecule type" value="Genomic_DNA"/>
</dbReference>
<name>A0ABD2CNR9_VESMC</name>
<protein>
    <submittedName>
        <fullName evidence="1">Uncharacterized protein</fullName>
    </submittedName>
</protein>
<keyword evidence="2" id="KW-1185">Reference proteome</keyword>
<dbReference type="Proteomes" id="UP001607303">
    <property type="component" value="Unassembled WGS sequence"/>
</dbReference>
<reference evidence="1 2" key="1">
    <citation type="journal article" date="2024" name="Ann. Entomol. Soc. Am.">
        <title>Genomic analyses of the southern and eastern yellowjacket wasps (Hymenoptera: Vespidae) reveal evolutionary signatures of social life.</title>
        <authorList>
            <person name="Catto M.A."/>
            <person name="Caine P.B."/>
            <person name="Orr S.E."/>
            <person name="Hunt B.G."/>
            <person name="Goodisman M.A.D."/>
        </authorList>
    </citation>
    <scope>NUCLEOTIDE SEQUENCE [LARGE SCALE GENOMIC DNA]</scope>
    <source>
        <strain evidence="1">232</strain>
        <tissue evidence="1">Head and thorax</tissue>
    </source>
</reference>
<evidence type="ECO:0000313" key="2">
    <source>
        <dbReference type="Proteomes" id="UP001607303"/>
    </source>
</evidence>
<comment type="caution">
    <text evidence="1">The sequence shown here is derived from an EMBL/GenBank/DDBJ whole genome shotgun (WGS) entry which is preliminary data.</text>
</comment>
<evidence type="ECO:0000313" key="1">
    <source>
        <dbReference type="EMBL" id="KAL2746721.1"/>
    </source>
</evidence>
<accession>A0ABD2CNR9</accession>
<proteinExistence type="predicted"/>
<dbReference type="AlphaFoldDB" id="A0ABD2CNR9"/>
<organism evidence="1 2">
    <name type="scientific">Vespula maculifrons</name>
    <name type="common">Eastern yellow jacket</name>
    <name type="synonym">Wasp</name>
    <dbReference type="NCBI Taxonomy" id="7453"/>
    <lineage>
        <taxon>Eukaryota</taxon>
        <taxon>Metazoa</taxon>
        <taxon>Ecdysozoa</taxon>
        <taxon>Arthropoda</taxon>
        <taxon>Hexapoda</taxon>
        <taxon>Insecta</taxon>
        <taxon>Pterygota</taxon>
        <taxon>Neoptera</taxon>
        <taxon>Endopterygota</taxon>
        <taxon>Hymenoptera</taxon>
        <taxon>Apocrita</taxon>
        <taxon>Aculeata</taxon>
        <taxon>Vespoidea</taxon>
        <taxon>Vespidae</taxon>
        <taxon>Vespinae</taxon>
        <taxon>Vespula</taxon>
    </lineage>
</organism>
<gene>
    <name evidence="1" type="ORF">V1477_005091</name>
</gene>